<reference evidence="1" key="2">
    <citation type="submission" date="2021-04" db="EMBL/GenBank/DDBJ databases">
        <authorList>
            <person name="Gilroy R."/>
        </authorList>
    </citation>
    <scope>NUCLEOTIDE SEQUENCE</scope>
    <source>
        <strain evidence="1">ChiBcec2-3848</strain>
    </source>
</reference>
<protein>
    <submittedName>
        <fullName evidence="1">Uncharacterized protein</fullName>
    </submittedName>
</protein>
<gene>
    <name evidence="1" type="ORF">H9753_11250</name>
</gene>
<reference evidence="1" key="1">
    <citation type="journal article" date="2021" name="PeerJ">
        <title>Extensive microbial diversity within the chicken gut microbiome revealed by metagenomics and culture.</title>
        <authorList>
            <person name="Gilroy R."/>
            <person name="Ravi A."/>
            <person name="Getino M."/>
            <person name="Pursley I."/>
            <person name="Horton D.L."/>
            <person name="Alikhan N.F."/>
            <person name="Baker D."/>
            <person name="Gharbi K."/>
            <person name="Hall N."/>
            <person name="Watson M."/>
            <person name="Adriaenssens E.M."/>
            <person name="Foster-Nyarko E."/>
            <person name="Jarju S."/>
            <person name="Secka A."/>
            <person name="Antonio M."/>
            <person name="Oren A."/>
            <person name="Chaudhuri R.R."/>
            <person name="La Ragione R."/>
            <person name="Hildebrand F."/>
            <person name="Pallen M.J."/>
        </authorList>
    </citation>
    <scope>NUCLEOTIDE SEQUENCE</scope>
    <source>
        <strain evidence="1">ChiBcec2-3848</strain>
    </source>
</reference>
<evidence type="ECO:0000313" key="2">
    <source>
        <dbReference type="Proteomes" id="UP000823886"/>
    </source>
</evidence>
<accession>A0A9D2PR68</accession>
<dbReference type="AlphaFoldDB" id="A0A9D2PR68"/>
<evidence type="ECO:0000313" key="1">
    <source>
        <dbReference type="EMBL" id="HJC64176.1"/>
    </source>
</evidence>
<sequence length="63" mass="7182">MENTSANSPERKEAKKPEMLCPGKDFKLAELPDSCVSQIHKFEQELNSHGYWNIALVAYQKNS</sequence>
<dbReference type="EMBL" id="DWVZ01000150">
    <property type="protein sequence ID" value="HJC64176.1"/>
    <property type="molecule type" value="Genomic_DNA"/>
</dbReference>
<name>A0A9D2PR68_9FIRM</name>
<organism evidence="1 2">
    <name type="scientific">Candidatus Blautia merdavium</name>
    <dbReference type="NCBI Taxonomy" id="2838494"/>
    <lineage>
        <taxon>Bacteria</taxon>
        <taxon>Bacillati</taxon>
        <taxon>Bacillota</taxon>
        <taxon>Clostridia</taxon>
        <taxon>Lachnospirales</taxon>
        <taxon>Lachnospiraceae</taxon>
        <taxon>Blautia</taxon>
    </lineage>
</organism>
<comment type="caution">
    <text evidence="1">The sequence shown here is derived from an EMBL/GenBank/DDBJ whole genome shotgun (WGS) entry which is preliminary data.</text>
</comment>
<dbReference type="Proteomes" id="UP000823886">
    <property type="component" value="Unassembled WGS sequence"/>
</dbReference>
<proteinExistence type="predicted"/>